<comment type="caution">
    <text evidence="4">The sequence shown here is derived from an EMBL/GenBank/DDBJ whole genome shotgun (WGS) entry which is preliminary data.</text>
</comment>
<evidence type="ECO:0000313" key="5">
    <source>
        <dbReference type="Proteomes" id="UP001152872"/>
    </source>
</evidence>
<dbReference type="Gene3D" id="1.20.120.20">
    <property type="entry name" value="Apolipoprotein"/>
    <property type="match status" value="1"/>
</dbReference>
<evidence type="ECO:0000313" key="4">
    <source>
        <dbReference type="EMBL" id="MDG3495747.1"/>
    </source>
</evidence>
<name>A0A9X4RIX2_9CYAN</name>
<dbReference type="RefSeq" id="WP_009627889.1">
    <property type="nucleotide sequence ID" value="NZ_VBTY01000122.1"/>
</dbReference>
<proteinExistence type="predicted"/>
<organism evidence="4 5">
    <name type="scientific">Pseudanabaena catenata USMAC16</name>
    <dbReference type="NCBI Taxonomy" id="1855837"/>
    <lineage>
        <taxon>Bacteria</taxon>
        <taxon>Bacillati</taxon>
        <taxon>Cyanobacteriota</taxon>
        <taxon>Cyanophyceae</taxon>
        <taxon>Pseudanabaenales</taxon>
        <taxon>Pseudanabaenaceae</taxon>
        <taxon>Pseudanabaena</taxon>
    </lineage>
</organism>
<feature type="compositionally biased region" description="Low complexity" evidence="3">
    <location>
        <begin position="208"/>
        <end position="235"/>
    </location>
</feature>
<sequence length="235" mass="26667">MGEITRDEIRERLGNIDQIRDIIFGAHLREYTSRLDKAESDISAIQQDVRDRLNDLKSALAGELRAAVESIDKRLKTISASTQEEAADLRQQFDRINRKFTNSIETLDEAVEAQRVALRDELAETRDNLQNDNRELRSLVLEELDRHFSILREDKLSKDDMAELLFELGMRLKGSEFVPELREAAEEQVEEKYERISIVETEPKIDRAASSTPSTAASTSSTSAKTAARARTSKA</sequence>
<gene>
    <name evidence="4" type="ORF">FEV09_14450</name>
</gene>
<dbReference type="AlphaFoldDB" id="A0A9X4RIX2"/>
<accession>A0A9X4RIX2</accession>
<dbReference type="InterPro" id="IPR023222">
    <property type="entry name" value="PsbQ-like_dom_sf"/>
</dbReference>
<feature type="coiled-coil region" evidence="2">
    <location>
        <begin position="79"/>
        <end position="146"/>
    </location>
</feature>
<evidence type="ECO:0000256" key="2">
    <source>
        <dbReference type="SAM" id="Coils"/>
    </source>
</evidence>
<dbReference type="EMBL" id="VBTY01000122">
    <property type="protein sequence ID" value="MDG3495747.1"/>
    <property type="molecule type" value="Genomic_DNA"/>
</dbReference>
<keyword evidence="1" id="KW-0793">Thylakoid</keyword>
<keyword evidence="2" id="KW-0175">Coiled coil</keyword>
<keyword evidence="5" id="KW-1185">Reference proteome</keyword>
<evidence type="ECO:0000256" key="3">
    <source>
        <dbReference type="SAM" id="MobiDB-lite"/>
    </source>
</evidence>
<dbReference type="Proteomes" id="UP001152872">
    <property type="component" value="Unassembled WGS sequence"/>
</dbReference>
<protein>
    <submittedName>
        <fullName evidence="4">Uncharacterized protein</fullName>
    </submittedName>
</protein>
<evidence type="ECO:0000256" key="1">
    <source>
        <dbReference type="ARBA" id="ARBA00023078"/>
    </source>
</evidence>
<dbReference type="SUPFAM" id="SSF101112">
    <property type="entry name" value="Oxygen-evolving enhancer protein 3"/>
    <property type="match status" value="1"/>
</dbReference>
<feature type="region of interest" description="Disordered" evidence="3">
    <location>
        <begin position="203"/>
        <end position="235"/>
    </location>
</feature>
<reference evidence="4" key="1">
    <citation type="submission" date="2019-05" db="EMBL/GenBank/DDBJ databases">
        <title>Whole genome sequencing of Pseudanabaena catenata USMAC16.</title>
        <authorList>
            <person name="Khan Z."/>
            <person name="Omar W.M."/>
            <person name="Convey P."/>
            <person name="Merican F."/>
            <person name="Najimudin N."/>
        </authorList>
    </citation>
    <scope>NUCLEOTIDE SEQUENCE</scope>
    <source>
        <strain evidence="4">USMAC16</strain>
    </source>
</reference>